<comment type="caution">
    <text evidence="7">The sequence shown here is derived from an EMBL/GenBank/DDBJ whole genome shotgun (WGS) entry which is preliminary data.</text>
</comment>
<dbReference type="Gene3D" id="3.20.20.140">
    <property type="entry name" value="Metal-dependent hydrolases"/>
    <property type="match status" value="1"/>
</dbReference>
<reference evidence="8" key="1">
    <citation type="journal article" date="2019" name="Int. J. Syst. Evol. Microbiol.">
        <title>The Global Catalogue of Microorganisms (GCM) 10K type strain sequencing project: providing services to taxonomists for standard genome sequencing and annotation.</title>
        <authorList>
            <consortium name="The Broad Institute Genomics Platform"/>
            <consortium name="The Broad Institute Genome Sequencing Center for Infectious Disease"/>
            <person name="Wu L."/>
            <person name="Ma J."/>
        </authorList>
    </citation>
    <scope>NUCLEOTIDE SEQUENCE [LARGE SCALE GENOMIC DNA]</scope>
    <source>
        <strain evidence="8">CGMCC 4.7645</strain>
    </source>
</reference>
<dbReference type="EMBL" id="JBHUKR010000013">
    <property type="protein sequence ID" value="MFD2419716.1"/>
    <property type="molecule type" value="Genomic_DNA"/>
</dbReference>
<evidence type="ECO:0000256" key="5">
    <source>
        <dbReference type="ARBA" id="ARBA00038889"/>
    </source>
</evidence>
<organism evidence="7 8">
    <name type="scientific">Amycolatopsis pigmentata</name>
    <dbReference type="NCBI Taxonomy" id="450801"/>
    <lineage>
        <taxon>Bacteria</taxon>
        <taxon>Bacillati</taxon>
        <taxon>Actinomycetota</taxon>
        <taxon>Actinomycetes</taxon>
        <taxon>Pseudonocardiales</taxon>
        <taxon>Pseudonocardiaceae</taxon>
        <taxon>Amycolatopsis</taxon>
    </lineage>
</organism>
<keyword evidence="2" id="KW-0862">Zinc</keyword>
<name>A0ABW5FXU2_9PSEU</name>
<gene>
    <name evidence="7" type="ORF">ACFSXZ_25635</name>
</gene>
<keyword evidence="8" id="KW-1185">Reference proteome</keyword>
<keyword evidence="1" id="KW-0479">Metal-binding</keyword>
<dbReference type="Proteomes" id="UP001597417">
    <property type="component" value="Unassembled WGS sequence"/>
</dbReference>
<evidence type="ECO:0000256" key="2">
    <source>
        <dbReference type="ARBA" id="ARBA00022833"/>
    </source>
</evidence>
<keyword evidence="3" id="KW-0456">Lyase</keyword>
<protein>
    <recommendedName>
        <fullName evidence="5">6-methylsalicylate decarboxylase</fullName>
        <ecNumber evidence="5">4.1.1.52</ecNumber>
    </recommendedName>
</protein>
<accession>A0ABW5FXU2</accession>
<evidence type="ECO:0000256" key="1">
    <source>
        <dbReference type="ARBA" id="ARBA00022723"/>
    </source>
</evidence>
<dbReference type="PANTHER" id="PTHR21240:SF29">
    <property type="entry name" value="AMIDOHYDROLASE-RELATED DOMAIN-CONTAINING PROTEIN"/>
    <property type="match status" value="1"/>
</dbReference>
<dbReference type="PANTHER" id="PTHR21240">
    <property type="entry name" value="2-AMINO-3-CARBOXYLMUCONATE-6-SEMIALDEHYDE DECARBOXYLASE"/>
    <property type="match status" value="1"/>
</dbReference>
<evidence type="ECO:0000256" key="3">
    <source>
        <dbReference type="ARBA" id="ARBA00023239"/>
    </source>
</evidence>
<dbReference type="InterPro" id="IPR032465">
    <property type="entry name" value="ACMSD"/>
</dbReference>
<evidence type="ECO:0000313" key="7">
    <source>
        <dbReference type="EMBL" id="MFD2419716.1"/>
    </source>
</evidence>
<dbReference type="SUPFAM" id="SSF51556">
    <property type="entry name" value="Metallo-dependent hydrolases"/>
    <property type="match status" value="1"/>
</dbReference>
<evidence type="ECO:0000259" key="6">
    <source>
        <dbReference type="Pfam" id="PF04909"/>
    </source>
</evidence>
<evidence type="ECO:0000313" key="8">
    <source>
        <dbReference type="Proteomes" id="UP001597417"/>
    </source>
</evidence>
<feature type="domain" description="Amidohydrolase-related" evidence="6">
    <location>
        <begin position="21"/>
        <end position="301"/>
    </location>
</feature>
<sequence length="330" mass="35487">MTSSTAKSRTGGVLGVAEGAIDVHTHFLPTAYRRALEGLAALPDNIPRLPTWSASEQIAGMDTLGIATAILSVSSPGVLLPGREATVALARSVNDAGAETVRDRPDRFGHLASLPLPHVEESLRELERAYDELGADGITMMTNYAGHYIGDPLFRPVLEELDRRAAVVLVHPCAPPHAEAVSFGRMIPMVEFPFETTRAFIDLVLGGSTRRFPRLRWIVSHGGAALPLLAERVAWTTGLIGGDVAGDDVHAEFAKLYYDLAGTALPAQLPALLSWVGGERVLYGSDMTFTPGEAVISFAEQLSTTEHLSGMYHDVMRGRAELLFPRVAAR</sequence>
<dbReference type="InterPro" id="IPR006680">
    <property type="entry name" value="Amidohydro-rel"/>
</dbReference>
<evidence type="ECO:0000256" key="4">
    <source>
        <dbReference type="ARBA" id="ARBA00036832"/>
    </source>
</evidence>
<dbReference type="EC" id="4.1.1.52" evidence="5"/>
<dbReference type="Pfam" id="PF04909">
    <property type="entry name" value="Amidohydro_2"/>
    <property type="match status" value="1"/>
</dbReference>
<dbReference type="RefSeq" id="WP_378267745.1">
    <property type="nucleotide sequence ID" value="NZ_JBHUKR010000013.1"/>
</dbReference>
<proteinExistence type="predicted"/>
<dbReference type="InterPro" id="IPR032466">
    <property type="entry name" value="Metal_Hydrolase"/>
</dbReference>
<comment type="catalytic activity">
    <reaction evidence="4">
        <text>6-methylsalicylate + H(+) = 3-methylphenol + CO2</text>
        <dbReference type="Rhea" id="RHEA:23112"/>
        <dbReference type="ChEBI" id="CHEBI:15378"/>
        <dbReference type="ChEBI" id="CHEBI:16526"/>
        <dbReference type="ChEBI" id="CHEBI:17231"/>
        <dbReference type="ChEBI" id="CHEBI:36658"/>
        <dbReference type="EC" id="4.1.1.52"/>
    </reaction>
    <physiologicalReaction direction="left-to-right" evidence="4">
        <dbReference type="Rhea" id="RHEA:23113"/>
    </physiologicalReaction>
</comment>